<dbReference type="EMBL" id="BSUZ01000001">
    <property type="protein sequence ID" value="GMA87177.1"/>
    <property type="molecule type" value="Genomic_DNA"/>
</dbReference>
<keyword evidence="3" id="KW-0663">Pyridoxal phosphate</keyword>
<keyword evidence="5" id="KW-1185">Reference proteome</keyword>
<reference evidence="5" key="1">
    <citation type="journal article" date="2019" name="Int. J. Syst. Evol. Microbiol.">
        <title>The Global Catalogue of Microorganisms (GCM) 10K type strain sequencing project: providing services to taxonomists for standard genome sequencing and annotation.</title>
        <authorList>
            <consortium name="The Broad Institute Genomics Platform"/>
            <consortium name="The Broad Institute Genome Sequencing Center for Infectious Disease"/>
            <person name="Wu L."/>
            <person name="Ma J."/>
        </authorList>
    </citation>
    <scope>NUCLEOTIDE SEQUENCE [LARGE SCALE GENOMIC DNA]</scope>
    <source>
        <strain evidence="5">NBRC 108730</strain>
    </source>
</reference>
<keyword evidence="2" id="KW-0808">Transferase</keyword>
<organism evidence="4 5">
    <name type="scientific">Angustibacter aerolatus</name>
    <dbReference type="NCBI Taxonomy" id="1162965"/>
    <lineage>
        <taxon>Bacteria</taxon>
        <taxon>Bacillati</taxon>
        <taxon>Actinomycetota</taxon>
        <taxon>Actinomycetes</taxon>
        <taxon>Kineosporiales</taxon>
        <taxon>Kineosporiaceae</taxon>
    </lineage>
</organism>
<dbReference type="Proteomes" id="UP001157017">
    <property type="component" value="Unassembled WGS sequence"/>
</dbReference>
<comment type="caution">
    <text evidence="4">The sequence shown here is derived from an EMBL/GenBank/DDBJ whole genome shotgun (WGS) entry which is preliminary data.</text>
</comment>
<evidence type="ECO:0000313" key="5">
    <source>
        <dbReference type="Proteomes" id="UP001157017"/>
    </source>
</evidence>
<dbReference type="SUPFAM" id="SSF53383">
    <property type="entry name" value="PLP-dependent transferases"/>
    <property type="match status" value="1"/>
</dbReference>
<keyword evidence="1" id="KW-0032">Aminotransferase</keyword>
<dbReference type="InterPro" id="IPR050106">
    <property type="entry name" value="HistidinolP_aminotransfase"/>
</dbReference>
<evidence type="ECO:0008006" key="6">
    <source>
        <dbReference type="Google" id="ProtNLM"/>
    </source>
</evidence>
<dbReference type="InterPro" id="IPR015422">
    <property type="entry name" value="PyrdxlP-dep_Trfase_small"/>
</dbReference>
<evidence type="ECO:0000256" key="2">
    <source>
        <dbReference type="ARBA" id="ARBA00022679"/>
    </source>
</evidence>
<accession>A0ABQ6JG46</accession>
<evidence type="ECO:0000313" key="4">
    <source>
        <dbReference type="EMBL" id="GMA87177.1"/>
    </source>
</evidence>
<sequence length="92" mass="9718">MEVLVAERERVVAALREQGWDLSDTQANFVWFGVGEQTQALAQAFDAAGLGVRPYGTDGVRVTIGEIEANDRLLEVAAAFRAGQTGGTPPAG</sequence>
<evidence type="ECO:0000256" key="3">
    <source>
        <dbReference type="ARBA" id="ARBA00022898"/>
    </source>
</evidence>
<gene>
    <name evidence="4" type="ORF">GCM10025868_24270</name>
</gene>
<name>A0ABQ6JG46_9ACTN</name>
<protein>
    <recommendedName>
        <fullName evidence="6">Aminotransferase class I/classII domain-containing protein</fullName>
    </recommendedName>
</protein>
<proteinExistence type="predicted"/>
<evidence type="ECO:0000256" key="1">
    <source>
        <dbReference type="ARBA" id="ARBA00022576"/>
    </source>
</evidence>
<dbReference type="PANTHER" id="PTHR43643:SF3">
    <property type="entry name" value="HISTIDINOL-PHOSPHATE AMINOTRANSFERASE"/>
    <property type="match status" value="1"/>
</dbReference>
<dbReference type="InterPro" id="IPR015424">
    <property type="entry name" value="PyrdxlP-dep_Trfase"/>
</dbReference>
<dbReference type="Gene3D" id="3.90.1150.10">
    <property type="entry name" value="Aspartate Aminotransferase, domain 1"/>
    <property type="match status" value="1"/>
</dbReference>
<dbReference type="PANTHER" id="PTHR43643">
    <property type="entry name" value="HISTIDINOL-PHOSPHATE AMINOTRANSFERASE 2"/>
    <property type="match status" value="1"/>
</dbReference>